<proteinExistence type="predicted"/>
<accession>A0ABQ9G6B6</accession>
<gene>
    <name evidence="1" type="ORF">PR048_031804</name>
</gene>
<name>A0ABQ9G6B6_9NEOP</name>
<dbReference type="EMBL" id="JARBHB010000015">
    <property type="protein sequence ID" value="KAJ8867995.1"/>
    <property type="molecule type" value="Genomic_DNA"/>
</dbReference>
<evidence type="ECO:0000313" key="2">
    <source>
        <dbReference type="Proteomes" id="UP001159363"/>
    </source>
</evidence>
<reference evidence="1 2" key="1">
    <citation type="submission" date="2023-02" db="EMBL/GenBank/DDBJ databases">
        <title>LHISI_Scaffold_Assembly.</title>
        <authorList>
            <person name="Stuart O.P."/>
            <person name="Cleave R."/>
            <person name="Magrath M.J.L."/>
            <person name="Mikheyev A.S."/>
        </authorList>
    </citation>
    <scope>NUCLEOTIDE SEQUENCE [LARGE SCALE GENOMIC DNA]</scope>
    <source>
        <strain evidence="1">Daus_M_001</strain>
        <tissue evidence="1">Leg muscle</tissue>
    </source>
</reference>
<keyword evidence="2" id="KW-1185">Reference proteome</keyword>
<comment type="caution">
    <text evidence="1">The sequence shown here is derived from an EMBL/GenBank/DDBJ whole genome shotgun (WGS) entry which is preliminary data.</text>
</comment>
<evidence type="ECO:0000313" key="1">
    <source>
        <dbReference type="EMBL" id="KAJ8867995.1"/>
    </source>
</evidence>
<protein>
    <submittedName>
        <fullName evidence="1">Uncharacterized protein</fullName>
    </submittedName>
</protein>
<dbReference type="Proteomes" id="UP001159363">
    <property type="component" value="Chromosome 14"/>
</dbReference>
<sequence length="496" mass="55040">MTHEQVKVSGDIPPRLSCSPGRTVTKILRDLFAIRGRGGRAVRLLASHQEQLPDFRMWESCRTMPLVGWFSRGYPFSPLNVCFAARLIRHKPECVEGGRSSVRTGNVAGVVEEGWMGWLRKSNKGQANPTHPPARERVGCQLCDPSSDCKTNSDLFHREWCLAFVHGILAGSQSAPQMALTVSPHCCVDRRGGTVAPGPKREEREQKERVKARSDFPGFSFLFVVIFLLASRPARVSEGWIFLFRFQELAKTPVFPNTVHFPRKNEELEDANRTDAYPTEVTRQGNSLATVSLLASQQGEQGSIPFRVTPGFSCVPCRTMPLVGGFSRESPVPPTSSFRRCSIFTPINLIGSEDLALRAAQISSLAYSLPLDGIARRSIREDLGSNPGPAILISVRHGSPRYSRRTLGWNVSSLHVIAYYRLFTVNTFGPPPPPFSRQGEPGSIPGRVTGFSQVGIVPDDAVNRRVFSGVSRFPRPFISATLHIHFNHQRISRLRC</sequence>
<organism evidence="1 2">
    <name type="scientific">Dryococelus australis</name>
    <dbReference type="NCBI Taxonomy" id="614101"/>
    <lineage>
        <taxon>Eukaryota</taxon>
        <taxon>Metazoa</taxon>
        <taxon>Ecdysozoa</taxon>
        <taxon>Arthropoda</taxon>
        <taxon>Hexapoda</taxon>
        <taxon>Insecta</taxon>
        <taxon>Pterygota</taxon>
        <taxon>Neoptera</taxon>
        <taxon>Polyneoptera</taxon>
        <taxon>Phasmatodea</taxon>
        <taxon>Verophasmatodea</taxon>
        <taxon>Anareolatae</taxon>
        <taxon>Phasmatidae</taxon>
        <taxon>Eurycanthinae</taxon>
        <taxon>Dryococelus</taxon>
    </lineage>
</organism>